<dbReference type="PANTHER" id="PTHR15160:SF1">
    <property type="entry name" value="VON HIPPEL-LINDAU DISEASE TUMOR SUPPRESSOR"/>
    <property type="match status" value="1"/>
</dbReference>
<dbReference type="GO" id="GO:0005634">
    <property type="term" value="C:nucleus"/>
    <property type="evidence" value="ECO:0007669"/>
    <property type="project" value="TreeGrafter"/>
</dbReference>
<dbReference type="EMBL" id="LXQA010091647">
    <property type="protein sequence ID" value="MCI14260.1"/>
    <property type="molecule type" value="Genomic_DNA"/>
</dbReference>
<feature type="non-terminal residue" evidence="1">
    <location>
        <position position="97"/>
    </location>
</feature>
<evidence type="ECO:0000313" key="1">
    <source>
        <dbReference type="EMBL" id="MCI14260.1"/>
    </source>
</evidence>
<dbReference type="GO" id="GO:0016567">
    <property type="term" value="P:protein ubiquitination"/>
    <property type="evidence" value="ECO:0007669"/>
    <property type="project" value="TreeGrafter"/>
</dbReference>
<proteinExistence type="predicted"/>
<dbReference type="Proteomes" id="UP000265520">
    <property type="component" value="Unassembled WGS sequence"/>
</dbReference>
<dbReference type="PANTHER" id="PTHR15160">
    <property type="entry name" value="VON HIPPEL-LINDAU PROTEIN"/>
    <property type="match status" value="1"/>
</dbReference>
<comment type="caution">
    <text evidence="1">The sequence shown here is derived from an EMBL/GenBank/DDBJ whole genome shotgun (WGS) entry which is preliminary data.</text>
</comment>
<protein>
    <submittedName>
        <fullName evidence="1">Bifunctional nuclease 2-like</fullName>
    </submittedName>
</protein>
<accession>A0A392PS21</accession>
<organism evidence="1 2">
    <name type="scientific">Trifolium medium</name>
    <dbReference type="NCBI Taxonomy" id="97028"/>
    <lineage>
        <taxon>Eukaryota</taxon>
        <taxon>Viridiplantae</taxon>
        <taxon>Streptophyta</taxon>
        <taxon>Embryophyta</taxon>
        <taxon>Tracheophyta</taxon>
        <taxon>Spermatophyta</taxon>
        <taxon>Magnoliopsida</taxon>
        <taxon>eudicotyledons</taxon>
        <taxon>Gunneridae</taxon>
        <taxon>Pentapetalae</taxon>
        <taxon>rosids</taxon>
        <taxon>fabids</taxon>
        <taxon>Fabales</taxon>
        <taxon>Fabaceae</taxon>
        <taxon>Papilionoideae</taxon>
        <taxon>50 kb inversion clade</taxon>
        <taxon>NPAAA clade</taxon>
        <taxon>Hologalegina</taxon>
        <taxon>IRL clade</taxon>
        <taxon>Trifolieae</taxon>
        <taxon>Trifolium</taxon>
    </lineage>
</organism>
<dbReference type="AlphaFoldDB" id="A0A392PS21"/>
<keyword evidence="2" id="KW-1185">Reference proteome</keyword>
<name>A0A392PS21_9FABA</name>
<evidence type="ECO:0000313" key="2">
    <source>
        <dbReference type="Proteomes" id="UP000265520"/>
    </source>
</evidence>
<sequence length="97" mass="11770">MWRHRFRPELQWKSTMFSFPERSLRKDDNLIRQGFLQRFQNPTIFLKISCDGDYVLPIVVGKIAVEKLIDSEVEQENRDFPDQFQFVKNLIERLDHE</sequence>
<dbReference type="GO" id="GO:0030891">
    <property type="term" value="C:VCB complex"/>
    <property type="evidence" value="ECO:0007669"/>
    <property type="project" value="TreeGrafter"/>
</dbReference>
<reference evidence="1 2" key="1">
    <citation type="journal article" date="2018" name="Front. Plant Sci.">
        <title>Red Clover (Trifolium pratense) and Zigzag Clover (T. medium) - A Picture of Genomic Similarities and Differences.</title>
        <authorList>
            <person name="Dluhosova J."/>
            <person name="Istvanek J."/>
            <person name="Nedelnik J."/>
            <person name="Repkova J."/>
        </authorList>
    </citation>
    <scope>NUCLEOTIDE SEQUENCE [LARGE SCALE GENOMIC DNA]</scope>
    <source>
        <strain evidence="2">cv. 10/8</strain>
        <tissue evidence="1">Leaf</tissue>
    </source>
</reference>